<dbReference type="InterPro" id="IPR036271">
    <property type="entry name" value="Tet_transcr_reg_TetR-rel_C_sf"/>
</dbReference>
<protein>
    <submittedName>
        <fullName evidence="6">TetR/AcrR family transcriptional regulator</fullName>
    </submittedName>
</protein>
<evidence type="ECO:0000313" key="7">
    <source>
        <dbReference type="Proteomes" id="UP000602198"/>
    </source>
</evidence>
<dbReference type="PANTHER" id="PTHR30055">
    <property type="entry name" value="HTH-TYPE TRANSCRIPTIONAL REGULATOR RUTR"/>
    <property type="match status" value="1"/>
</dbReference>
<keyword evidence="2 4" id="KW-0238">DNA-binding</keyword>
<dbReference type="SUPFAM" id="SSF48498">
    <property type="entry name" value="Tetracyclin repressor-like, C-terminal domain"/>
    <property type="match status" value="1"/>
</dbReference>
<organism evidence="6 7">
    <name type="scientific">Nocardia acididurans</name>
    <dbReference type="NCBI Taxonomy" id="2802282"/>
    <lineage>
        <taxon>Bacteria</taxon>
        <taxon>Bacillati</taxon>
        <taxon>Actinomycetota</taxon>
        <taxon>Actinomycetes</taxon>
        <taxon>Mycobacteriales</taxon>
        <taxon>Nocardiaceae</taxon>
        <taxon>Nocardia</taxon>
    </lineage>
</organism>
<evidence type="ECO:0000313" key="6">
    <source>
        <dbReference type="EMBL" id="MBL1079457.1"/>
    </source>
</evidence>
<evidence type="ECO:0000259" key="5">
    <source>
        <dbReference type="PROSITE" id="PS50977"/>
    </source>
</evidence>
<feature type="domain" description="HTH tetR-type" evidence="5">
    <location>
        <begin position="13"/>
        <end position="73"/>
    </location>
</feature>
<dbReference type="InterPro" id="IPR050109">
    <property type="entry name" value="HTH-type_TetR-like_transc_reg"/>
</dbReference>
<dbReference type="EMBL" id="JAERRJ010000016">
    <property type="protein sequence ID" value="MBL1079457.1"/>
    <property type="molecule type" value="Genomic_DNA"/>
</dbReference>
<dbReference type="Pfam" id="PF00440">
    <property type="entry name" value="TetR_N"/>
    <property type="match status" value="1"/>
</dbReference>
<dbReference type="InterPro" id="IPR009057">
    <property type="entry name" value="Homeodomain-like_sf"/>
</dbReference>
<evidence type="ECO:0000256" key="1">
    <source>
        <dbReference type="ARBA" id="ARBA00023015"/>
    </source>
</evidence>
<keyword evidence="3" id="KW-0804">Transcription</keyword>
<dbReference type="RefSeq" id="WP_201955970.1">
    <property type="nucleotide sequence ID" value="NZ_JAERRJ010000016.1"/>
</dbReference>
<dbReference type="Proteomes" id="UP000602198">
    <property type="component" value="Unassembled WGS sequence"/>
</dbReference>
<dbReference type="PANTHER" id="PTHR30055:SF234">
    <property type="entry name" value="HTH-TYPE TRANSCRIPTIONAL REGULATOR BETI"/>
    <property type="match status" value="1"/>
</dbReference>
<keyword evidence="7" id="KW-1185">Reference proteome</keyword>
<accession>A0ABS1MFR5</accession>
<dbReference type="PROSITE" id="PS50977">
    <property type="entry name" value="HTH_TETR_2"/>
    <property type="match status" value="1"/>
</dbReference>
<evidence type="ECO:0000256" key="3">
    <source>
        <dbReference type="ARBA" id="ARBA00023163"/>
    </source>
</evidence>
<reference evidence="6 7" key="1">
    <citation type="submission" date="2021-01" db="EMBL/GenBank/DDBJ databases">
        <title>WGS of actinomycetes isolated from Thailand.</title>
        <authorList>
            <person name="Thawai C."/>
        </authorList>
    </citation>
    <scope>NUCLEOTIDE SEQUENCE [LARGE SCALE GENOMIC DNA]</scope>
    <source>
        <strain evidence="6 7">LPG 2</strain>
    </source>
</reference>
<evidence type="ECO:0000256" key="2">
    <source>
        <dbReference type="ARBA" id="ARBA00023125"/>
    </source>
</evidence>
<dbReference type="Gene3D" id="1.10.357.10">
    <property type="entry name" value="Tetracycline Repressor, domain 2"/>
    <property type="match status" value="1"/>
</dbReference>
<proteinExistence type="predicted"/>
<dbReference type="SUPFAM" id="SSF46689">
    <property type="entry name" value="Homeodomain-like"/>
    <property type="match status" value="1"/>
</dbReference>
<name>A0ABS1MFR5_9NOCA</name>
<feature type="DNA-binding region" description="H-T-H motif" evidence="4">
    <location>
        <begin position="36"/>
        <end position="55"/>
    </location>
</feature>
<gene>
    <name evidence="6" type="ORF">JK358_34135</name>
</gene>
<comment type="caution">
    <text evidence="6">The sequence shown here is derived from an EMBL/GenBank/DDBJ whole genome shotgun (WGS) entry which is preliminary data.</text>
</comment>
<sequence>MNASGWAVGKKVGRKPAFTEHDIIRAAMDEGLDTFTLAAVADRIGVGATAIYRLFGSRDEIVTACLDAVAATIALPEPGMGWREVLRQWANECWRICEDHPGLPRVVYSYAPAVTRITEVLDAYAASLACHDITSGQAGFALDFLGDTVFACHLGVQAMRAADRTGATGLDQVRAALGGTHSILHPHESWQQRGLVDTKVEFILTGLEHHWPEV</sequence>
<dbReference type="InterPro" id="IPR001647">
    <property type="entry name" value="HTH_TetR"/>
</dbReference>
<evidence type="ECO:0000256" key="4">
    <source>
        <dbReference type="PROSITE-ProRule" id="PRU00335"/>
    </source>
</evidence>
<keyword evidence="1" id="KW-0805">Transcription regulation</keyword>